<dbReference type="EMBL" id="KN727277">
    <property type="protein sequence ID" value="KIH66065.1"/>
    <property type="molecule type" value="Genomic_DNA"/>
</dbReference>
<name>A0A0C2GX14_9BILA</name>
<accession>A0A0C2GX14</accession>
<dbReference type="AlphaFoldDB" id="A0A0C2GX14"/>
<dbReference type="Proteomes" id="UP000054047">
    <property type="component" value="Unassembled WGS sequence"/>
</dbReference>
<evidence type="ECO:0000313" key="1">
    <source>
        <dbReference type="EMBL" id="KIH66065.1"/>
    </source>
</evidence>
<dbReference type="OrthoDB" id="5828306at2759"/>
<keyword evidence="2" id="KW-1185">Reference proteome</keyword>
<proteinExistence type="predicted"/>
<feature type="non-terminal residue" evidence="1">
    <location>
        <position position="1"/>
    </location>
</feature>
<gene>
    <name evidence="1" type="ORF">ANCDUO_03608</name>
</gene>
<protein>
    <submittedName>
        <fullName evidence="1">Uncharacterized protein</fullName>
    </submittedName>
</protein>
<organism evidence="1 2">
    <name type="scientific">Ancylostoma duodenale</name>
    <dbReference type="NCBI Taxonomy" id="51022"/>
    <lineage>
        <taxon>Eukaryota</taxon>
        <taxon>Metazoa</taxon>
        <taxon>Ecdysozoa</taxon>
        <taxon>Nematoda</taxon>
        <taxon>Chromadorea</taxon>
        <taxon>Rhabditida</taxon>
        <taxon>Rhabditina</taxon>
        <taxon>Rhabditomorpha</taxon>
        <taxon>Strongyloidea</taxon>
        <taxon>Ancylostomatidae</taxon>
        <taxon>Ancylostomatinae</taxon>
        <taxon>Ancylostoma</taxon>
    </lineage>
</organism>
<evidence type="ECO:0000313" key="2">
    <source>
        <dbReference type="Proteomes" id="UP000054047"/>
    </source>
</evidence>
<sequence length="164" mass="18927">LSNAIVAYFDYDLQDFAVIDLSHTQPDNLQCIWCGMFIDATTIAVHFTDCHPGEVEVPKCLLCIQELVINARVIEKFGSDFDIVLQDEFHIKVGKLNKLFTSESQMDTARLDRISDGCMEFVHPMMLDYVAIERRAQHYVWTMIPIFRDDVEILTCKEIMMLIS</sequence>
<reference evidence="1 2" key="1">
    <citation type="submission" date="2013-12" db="EMBL/GenBank/DDBJ databases">
        <title>Draft genome of the parsitic nematode Ancylostoma duodenale.</title>
        <authorList>
            <person name="Mitreva M."/>
        </authorList>
    </citation>
    <scope>NUCLEOTIDE SEQUENCE [LARGE SCALE GENOMIC DNA]</scope>
    <source>
        <strain evidence="1 2">Zhejiang</strain>
    </source>
</reference>